<sequence>MNEFRRINDEFLASPQIGVDDVGEAKALGVTLIINNRPDDEEPGQVDGAEIAAAAEAAGMAYRAIPVTHAGFGQGQVDAMVDALEAADGPILAYCRSGTRSTLLWALARAKQGANPSVIASQAASGGYDVSPIRQMIEMLSAGR</sequence>
<dbReference type="EMBL" id="CP060052">
    <property type="protein sequence ID" value="QNE05374.1"/>
    <property type="molecule type" value="Genomic_DNA"/>
</dbReference>
<evidence type="ECO:0000259" key="1">
    <source>
        <dbReference type="Pfam" id="PF04273"/>
    </source>
</evidence>
<dbReference type="NCBIfam" id="TIGR01244">
    <property type="entry name" value="TIGR01244 family sulfur transferase"/>
    <property type="match status" value="1"/>
</dbReference>
<dbReference type="Proteomes" id="UP000515297">
    <property type="component" value="Chromosome"/>
</dbReference>
<evidence type="ECO:0000313" key="2">
    <source>
        <dbReference type="EMBL" id="QNE05374.1"/>
    </source>
</evidence>
<dbReference type="AlphaFoldDB" id="A0A7G6VUF9"/>
<dbReference type="Pfam" id="PF04273">
    <property type="entry name" value="BLH_phosphatase"/>
    <property type="match status" value="1"/>
</dbReference>
<dbReference type="SUPFAM" id="SSF52799">
    <property type="entry name" value="(Phosphotyrosine protein) phosphatases II"/>
    <property type="match status" value="1"/>
</dbReference>
<dbReference type="GO" id="GO:0016787">
    <property type="term" value="F:hydrolase activity"/>
    <property type="evidence" value="ECO:0007669"/>
    <property type="project" value="InterPro"/>
</dbReference>
<accession>A0A7G6VUF9</accession>
<dbReference type="RefSeq" id="WP_185884487.1">
    <property type="nucleotide sequence ID" value="NZ_CP060052.1"/>
</dbReference>
<dbReference type="Gene3D" id="3.90.190.10">
    <property type="entry name" value="Protein tyrosine phosphatase superfamily"/>
    <property type="match status" value="1"/>
</dbReference>
<proteinExistence type="predicted"/>
<feature type="domain" description="Beta-lactamase hydrolase-like protein phosphatase-like" evidence="1">
    <location>
        <begin position="4"/>
        <end position="110"/>
    </location>
</feature>
<dbReference type="InterPro" id="IPR005939">
    <property type="entry name" value="BLH_phosphatase-like"/>
</dbReference>
<gene>
    <name evidence="2" type="ORF">H4O24_01270</name>
</gene>
<protein>
    <submittedName>
        <fullName evidence="2">TIGR01244 family phosphatase</fullName>
    </submittedName>
</protein>
<dbReference type="InterPro" id="IPR029021">
    <property type="entry name" value="Prot-tyrosine_phosphatase-like"/>
</dbReference>
<organism evidence="2 3">
    <name type="scientific">Croceicoccus marinus</name>
    <dbReference type="NCBI Taxonomy" id="450378"/>
    <lineage>
        <taxon>Bacteria</taxon>
        <taxon>Pseudomonadati</taxon>
        <taxon>Pseudomonadota</taxon>
        <taxon>Alphaproteobacteria</taxon>
        <taxon>Sphingomonadales</taxon>
        <taxon>Erythrobacteraceae</taxon>
        <taxon>Croceicoccus</taxon>
    </lineage>
</organism>
<evidence type="ECO:0000313" key="3">
    <source>
        <dbReference type="Proteomes" id="UP000515297"/>
    </source>
</evidence>
<name>A0A7G6VUF9_9SPHN</name>
<reference evidence="2 3" key="1">
    <citation type="submission" date="2020-08" db="EMBL/GenBank/DDBJ databases">
        <authorList>
            <person name="Liu G."/>
            <person name="Sun C."/>
        </authorList>
    </citation>
    <scope>NUCLEOTIDE SEQUENCE [LARGE SCALE GENOMIC DNA]</scope>
    <source>
        <strain evidence="2 3">OT19</strain>
    </source>
</reference>